<dbReference type="AlphaFoldDB" id="A0A0A6RQE2"/>
<organism evidence="1 2">
    <name type="scientific">Candidatus Thiomargarita nelsonii</name>
    <dbReference type="NCBI Taxonomy" id="1003181"/>
    <lineage>
        <taxon>Bacteria</taxon>
        <taxon>Pseudomonadati</taxon>
        <taxon>Pseudomonadota</taxon>
        <taxon>Gammaproteobacteria</taxon>
        <taxon>Thiotrichales</taxon>
        <taxon>Thiotrichaceae</taxon>
        <taxon>Thiomargarita</taxon>
    </lineage>
</organism>
<reference evidence="1 2" key="1">
    <citation type="journal article" date="2016" name="Front. Microbiol.">
        <title>Single-Cell (Meta-)Genomics of a Dimorphic Candidatus Thiomargarita nelsonii Reveals Genomic Plasticity.</title>
        <authorList>
            <person name="Flood B.E."/>
            <person name="Fliss P."/>
            <person name="Jones D.S."/>
            <person name="Dick G.J."/>
            <person name="Jain S."/>
            <person name="Kaster A.K."/>
            <person name="Winkel M."/>
            <person name="Mussmann M."/>
            <person name="Bailey J."/>
        </authorList>
    </citation>
    <scope>NUCLEOTIDE SEQUENCE [LARGE SCALE GENOMIC DNA]</scope>
    <source>
        <strain evidence="1">Hydrate Ridge</strain>
    </source>
</reference>
<name>A0A0A6RQE2_9GAMM</name>
<dbReference type="Proteomes" id="UP000030428">
    <property type="component" value="Unassembled WGS sequence"/>
</dbReference>
<evidence type="ECO:0000313" key="2">
    <source>
        <dbReference type="Proteomes" id="UP000030428"/>
    </source>
</evidence>
<evidence type="ECO:0000313" key="1">
    <source>
        <dbReference type="EMBL" id="KHD06096.1"/>
    </source>
</evidence>
<comment type="caution">
    <text evidence="1">The sequence shown here is derived from an EMBL/GenBank/DDBJ whole genome shotgun (WGS) entry which is preliminary data.</text>
</comment>
<protein>
    <submittedName>
        <fullName evidence="1">Uncharacterized protein</fullName>
    </submittedName>
</protein>
<sequence length="146" mass="16954">MPDKIQQHESEIRQMIYGSLTENQRQLMKTVLANFKQKGYYDVDKSDNIDIIQQMIEVTKMYRGNEELVRVESLQRGLRRGLQQGEEITSLKWFLRGRLEFTDLAEELGEQKALLVQQNAENFKSAMEKGTSLAKLLEQLDEKGEG</sequence>
<gene>
    <name evidence="1" type="ORF">PN36_28555</name>
</gene>
<proteinExistence type="predicted"/>
<accession>A0A0A6RQE2</accession>
<keyword evidence="2" id="KW-1185">Reference proteome</keyword>
<dbReference type="EMBL" id="JSZA02000186">
    <property type="protein sequence ID" value="KHD06096.1"/>
    <property type="molecule type" value="Genomic_DNA"/>
</dbReference>